<feature type="non-terminal residue" evidence="1">
    <location>
        <position position="1"/>
    </location>
</feature>
<proteinExistence type="predicted"/>
<comment type="caution">
    <text evidence="1">The sequence shown here is derived from an EMBL/GenBank/DDBJ whole genome shotgun (WGS) entry which is preliminary data.</text>
</comment>
<protein>
    <submittedName>
        <fullName evidence="1">Uncharacterized protein</fullName>
    </submittedName>
</protein>
<dbReference type="Proteomes" id="UP000253551">
    <property type="component" value="Unassembled WGS sequence"/>
</dbReference>
<keyword evidence="2" id="KW-1185">Reference proteome</keyword>
<evidence type="ECO:0000313" key="2">
    <source>
        <dbReference type="Proteomes" id="UP000253551"/>
    </source>
</evidence>
<dbReference type="STRING" id="4846.A0A367KL15"/>
<dbReference type="AlphaFoldDB" id="A0A367KL15"/>
<dbReference type="EMBL" id="PJQM01001209">
    <property type="protein sequence ID" value="RCI02923.1"/>
    <property type="molecule type" value="Genomic_DNA"/>
</dbReference>
<sequence>VKQTILNGEWKVNSAIVMIDFMLRHSFITPDEDPDYIQISYHLHRKLQFPTPIIKA</sequence>
<accession>A0A367KL15</accession>
<evidence type="ECO:0000313" key="1">
    <source>
        <dbReference type="EMBL" id="RCI02923.1"/>
    </source>
</evidence>
<reference evidence="1 2" key="1">
    <citation type="journal article" date="2018" name="G3 (Bethesda)">
        <title>Phylogenetic and Phylogenomic Definition of Rhizopus Species.</title>
        <authorList>
            <person name="Gryganskyi A.P."/>
            <person name="Golan J."/>
            <person name="Dolatabadi S."/>
            <person name="Mondo S."/>
            <person name="Robb S."/>
            <person name="Idnurm A."/>
            <person name="Muszewska A."/>
            <person name="Steczkiewicz K."/>
            <person name="Masonjones S."/>
            <person name="Liao H.L."/>
            <person name="Gajdeczka M.T."/>
            <person name="Anike F."/>
            <person name="Vuek A."/>
            <person name="Anishchenko I.M."/>
            <person name="Voigt K."/>
            <person name="de Hoog G.S."/>
            <person name="Smith M.E."/>
            <person name="Heitman J."/>
            <person name="Vilgalys R."/>
            <person name="Stajich J.E."/>
        </authorList>
    </citation>
    <scope>NUCLEOTIDE SEQUENCE [LARGE SCALE GENOMIC DNA]</scope>
    <source>
        <strain evidence="1 2">LSU 92-RS-03</strain>
    </source>
</reference>
<name>A0A367KL15_RHIST</name>
<dbReference type="Gene3D" id="3.90.79.10">
    <property type="entry name" value="Nucleoside Triphosphate Pyrophosphohydrolase"/>
    <property type="match status" value="1"/>
</dbReference>
<organism evidence="1 2">
    <name type="scientific">Rhizopus stolonifer</name>
    <name type="common">Rhizopus nigricans</name>
    <dbReference type="NCBI Taxonomy" id="4846"/>
    <lineage>
        <taxon>Eukaryota</taxon>
        <taxon>Fungi</taxon>
        <taxon>Fungi incertae sedis</taxon>
        <taxon>Mucoromycota</taxon>
        <taxon>Mucoromycotina</taxon>
        <taxon>Mucoromycetes</taxon>
        <taxon>Mucorales</taxon>
        <taxon>Mucorineae</taxon>
        <taxon>Rhizopodaceae</taxon>
        <taxon>Rhizopus</taxon>
    </lineage>
</organism>
<gene>
    <name evidence="1" type="ORF">CU098_012753</name>
</gene>
<dbReference type="OrthoDB" id="10261522at2759"/>